<dbReference type="NCBIfam" id="NF033733">
    <property type="entry name" value="MFS_ArsK"/>
    <property type="match status" value="1"/>
</dbReference>
<accession>A0ABX0V2L5</accession>
<dbReference type="Pfam" id="PF07690">
    <property type="entry name" value="MFS_1"/>
    <property type="match status" value="1"/>
</dbReference>
<organism evidence="5 6">
    <name type="scientific">Pseudochelatococcus lubricantis</name>
    <dbReference type="NCBI Taxonomy" id="1538102"/>
    <lineage>
        <taxon>Bacteria</taxon>
        <taxon>Pseudomonadati</taxon>
        <taxon>Pseudomonadota</taxon>
        <taxon>Alphaproteobacteria</taxon>
        <taxon>Hyphomicrobiales</taxon>
        <taxon>Chelatococcaceae</taxon>
        <taxon>Pseudochelatococcus</taxon>
    </lineage>
</organism>
<feature type="transmembrane region" description="Helical" evidence="4">
    <location>
        <begin position="367"/>
        <end position="388"/>
    </location>
</feature>
<feature type="transmembrane region" description="Helical" evidence="4">
    <location>
        <begin position="43"/>
        <end position="61"/>
    </location>
</feature>
<comment type="caution">
    <text evidence="5">The sequence shown here is derived from an EMBL/GenBank/DDBJ whole genome shotgun (WGS) entry which is preliminary data.</text>
</comment>
<dbReference type="RefSeq" id="WP_208394202.1">
    <property type="nucleotide sequence ID" value="NZ_JAASQI010000005.1"/>
</dbReference>
<dbReference type="EMBL" id="JAASQI010000005">
    <property type="protein sequence ID" value="NIJ58455.1"/>
    <property type="molecule type" value="Genomic_DNA"/>
</dbReference>
<feature type="transmembrane region" description="Helical" evidence="4">
    <location>
        <begin position="305"/>
        <end position="331"/>
    </location>
</feature>
<dbReference type="InterPro" id="IPR050327">
    <property type="entry name" value="Proton-linked_MCT"/>
</dbReference>
<feature type="transmembrane region" description="Helical" evidence="4">
    <location>
        <begin position="280"/>
        <end position="299"/>
    </location>
</feature>
<evidence type="ECO:0000256" key="1">
    <source>
        <dbReference type="ARBA" id="ARBA00022692"/>
    </source>
</evidence>
<sequence length="415" mass="43064">MTRWLAIGALGLTQIVGYGTLYYSFGILAPAIARDFAWPPELAFGALSAALLAGGLAAPLSGRWIDCYGAGRVMTAGSLVAAAALVACAFAPSGTAFLPTLVAMEIASTLVQYSAAFPLLVQRHPQTAQRSIVYLTLIAGFASTIFWPVTTWLHGFLTWRQVYLAFAAMHLAICLPLHALLSRPSRPADTTSDAAPRRDDNPVEGSLPLVVRRKGFALMAIGLALQSFVSSAILVHMLPLLAALGLGVVGVMVGTLYGPAQVLSRFVNMVFGRNLSQLRLAMISAGLLPAAIALLLLAAPSVPGALAFAVLFGMGNGLYSIVSGTLPLVLFGSFGYGTRQGQVMAVRLVVASAAPFAFALLTEHIGVDWALAVTAAFGAGAVVAFAGIARLSRAPARLDVAVVRQESTADSGSAV</sequence>
<name>A0ABX0V2L5_9HYPH</name>
<evidence type="ECO:0000256" key="4">
    <source>
        <dbReference type="SAM" id="Phobius"/>
    </source>
</evidence>
<evidence type="ECO:0000313" key="5">
    <source>
        <dbReference type="EMBL" id="NIJ58455.1"/>
    </source>
</evidence>
<gene>
    <name evidence="5" type="ORF">FHS82_002303</name>
</gene>
<dbReference type="InterPro" id="IPR036259">
    <property type="entry name" value="MFS_trans_sf"/>
</dbReference>
<feature type="transmembrane region" description="Helical" evidence="4">
    <location>
        <begin position="216"/>
        <end position="234"/>
    </location>
</feature>
<feature type="transmembrane region" description="Helical" evidence="4">
    <location>
        <begin position="73"/>
        <end position="92"/>
    </location>
</feature>
<evidence type="ECO:0000256" key="2">
    <source>
        <dbReference type="ARBA" id="ARBA00022989"/>
    </source>
</evidence>
<evidence type="ECO:0000313" key="6">
    <source>
        <dbReference type="Proteomes" id="UP001429580"/>
    </source>
</evidence>
<feature type="transmembrane region" description="Helical" evidence="4">
    <location>
        <begin position="162"/>
        <end position="181"/>
    </location>
</feature>
<feature type="transmembrane region" description="Helical" evidence="4">
    <location>
        <begin position="132"/>
        <end position="150"/>
    </location>
</feature>
<feature type="transmembrane region" description="Helical" evidence="4">
    <location>
        <begin position="98"/>
        <end position="120"/>
    </location>
</feature>
<dbReference type="PANTHER" id="PTHR11360">
    <property type="entry name" value="MONOCARBOXYLATE TRANSPORTER"/>
    <property type="match status" value="1"/>
</dbReference>
<keyword evidence="1 4" id="KW-0812">Transmembrane</keyword>
<reference evidence="5 6" key="1">
    <citation type="submission" date="2020-03" db="EMBL/GenBank/DDBJ databases">
        <title>Genomic Encyclopedia of Type Strains, Phase IV (KMG-IV): sequencing the most valuable type-strain genomes for metagenomic binning, comparative biology and taxonomic classification.</title>
        <authorList>
            <person name="Goeker M."/>
        </authorList>
    </citation>
    <scope>NUCLEOTIDE SEQUENCE [LARGE SCALE GENOMIC DNA]</scope>
    <source>
        <strain evidence="5 6">DSM 103870</strain>
    </source>
</reference>
<feature type="transmembrane region" description="Helical" evidence="4">
    <location>
        <begin position="343"/>
        <end position="361"/>
    </location>
</feature>
<keyword evidence="3 4" id="KW-0472">Membrane</keyword>
<protein>
    <submittedName>
        <fullName evidence="5">MFS family permease</fullName>
    </submittedName>
</protein>
<dbReference type="PANTHER" id="PTHR11360:SF290">
    <property type="entry name" value="MONOCARBOXYLATE MFS PERMEASE"/>
    <property type="match status" value="1"/>
</dbReference>
<dbReference type="Gene3D" id="1.20.1250.20">
    <property type="entry name" value="MFS general substrate transporter like domains"/>
    <property type="match status" value="1"/>
</dbReference>
<proteinExistence type="predicted"/>
<feature type="transmembrane region" description="Helical" evidence="4">
    <location>
        <begin position="240"/>
        <end position="259"/>
    </location>
</feature>
<dbReference type="SUPFAM" id="SSF103473">
    <property type="entry name" value="MFS general substrate transporter"/>
    <property type="match status" value="1"/>
</dbReference>
<dbReference type="InterPro" id="IPR011701">
    <property type="entry name" value="MFS"/>
</dbReference>
<dbReference type="Proteomes" id="UP001429580">
    <property type="component" value="Unassembled WGS sequence"/>
</dbReference>
<keyword evidence="6" id="KW-1185">Reference proteome</keyword>
<evidence type="ECO:0000256" key="3">
    <source>
        <dbReference type="ARBA" id="ARBA00023136"/>
    </source>
</evidence>
<keyword evidence="2 4" id="KW-1133">Transmembrane helix</keyword>